<evidence type="ECO:0000256" key="11">
    <source>
        <dbReference type="ARBA" id="ARBA00026081"/>
    </source>
</evidence>
<dbReference type="GO" id="GO:0015920">
    <property type="term" value="P:lipopolysaccharide transport"/>
    <property type="evidence" value="ECO:0007669"/>
    <property type="project" value="TreeGrafter"/>
</dbReference>
<keyword evidence="7" id="KW-0997">Cell inner membrane</keyword>
<keyword evidence="9 12" id="KW-1133">Transmembrane helix</keyword>
<keyword evidence="8 12" id="KW-0812">Transmembrane</keyword>
<evidence type="ECO:0000256" key="6">
    <source>
        <dbReference type="ARBA" id="ARBA00022475"/>
    </source>
</evidence>
<feature type="transmembrane region" description="Helical" evidence="12">
    <location>
        <begin position="60"/>
        <end position="78"/>
    </location>
</feature>
<keyword evidence="6" id="KW-1003">Cell membrane</keyword>
<evidence type="ECO:0000313" key="13">
    <source>
        <dbReference type="EMBL" id="KAA9130788.1"/>
    </source>
</evidence>
<reference evidence="13 14" key="1">
    <citation type="submission" date="2019-09" db="EMBL/GenBank/DDBJ databases">
        <title>Wenzhouxiangella sp. Genome sequencing and assembly.</title>
        <authorList>
            <person name="Zhang R."/>
        </authorList>
    </citation>
    <scope>NUCLEOTIDE SEQUENCE [LARGE SCALE GENOMIC DNA]</scope>
    <source>
        <strain evidence="13 14">W260</strain>
    </source>
</reference>
<dbReference type="PANTHER" id="PTHR33529">
    <property type="entry name" value="SLR0882 PROTEIN-RELATED"/>
    <property type="match status" value="1"/>
</dbReference>
<sequence length="357" mass="39846">MTLLQAYIFREWFWTLLAVTAVLLIVLMGVFLGELLNDMADGRVPAGLLGIQLLLNLPDALSKILPLAGFVAVMWGLGRMYRDHEMVVMRSSGFSWLMLLRPLALLVLPVAVLLLVLTFVVAPRAAQKSDAALEEALRSAALWGLQDGRFHIMQGGDFVIYVERLDTEGRTLENVFVRQQDGLRTKIWQAATGEYWVDTTTGNRFLKLTDGQITDALPNARDLRVLQFERNDIMLPEPAMRTDEERLEARGFTELVTQGGAEASAELQWRLSPALAVIVLGLLAIPLAHSDPREGRSSRVVLGILAYALYANTLYLCRAWVAGGELPPALGLWWVHALVFISALWWLRRQGRMVGRS</sequence>
<evidence type="ECO:0000256" key="1">
    <source>
        <dbReference type="ARBA" id="ARBA00002265"/>
    </source>
</evidence>
<feature type="transmembrane region" description="Helical" evidence="12">
    <location>
        <begin position="271"/>
        <end position="288"/>
    </location>
</feature>
<evidence type="ECO:0000256" key="7">
    <source>
        <dbReference type="ARBA" id="ARBA00022519"/>
    </source>
</evidence>
<organism evidence="13 14">
    <name type="scientific">Marinihelvus fidelis</name>
    <dbReference type="NCBI Taxonomy" id="2613842"/>
    <lineage>
        <taxon>Bacteria</taxon>
        <taxon>Pseudomonadati</taxon>
        <taxon>Pseudomonadota</taxon>
        <taxon>Gammaproteobacteria</taxon>
        <taxon>Chromatiales</taxon>
        <taxon>Wenzhouxiangellaceae</taxon>
        <taxon>Marinihelvus</taxon>
    </lineage>
</organism>
<dbReference type="RefSeq" id="WP_150864426.1">
    <property type="nucleotide sequence ID" value="NZ_VYXP01000006.1"/>
</dbReference>
<dbReference type="GO" id="GO:0055085">
    <property type="term" value="P:transmembrane transport"/>
    <property type="evidence" value="ECO:0007669"/>
    <property type="project" value="InterPro"/>
</dbReference>
<dbReference type="InterPro" id="IPR005495">
    <property type="entry name" value="LptG/LptF_permease"/>
</dbReference>
<gene>
    <name evidence="13" type="primary">lptF</name>
    <name evidence="13" type="ORF">F3N42_10465</name>
</gene>
<feature type="transmembrane region" description="Helical" evidence="12">
    <location>
        <begin position="300"/>
        <end position="321"/>
    </location>
</feature>
<evidence type="ECO:0000256" key="10">
    <source>
        <dbReference type="ARBA" id="ARBA00023136"/>
    </source>
</evidence>
<dbReference type="AlphaFoldDB" id="A0A5N0T7S7"/>
<evidence type="ECO:0000256" key="5">
    <source>
        <dbReference type="ARBA" id="ARBA00022448"/>
    </source>
</evidence>
<name>A0A5N0T7S7_9GAMM</name>
<comment type="caution">
    <text evidence="13">The sequence shown here is derived from an EMBL/GenBank/DDBJ whole genome shotgun (WGS) entry which is preliminary data.</text>
</comment>
<keyword evidence="5" id="KW-0813">Transport</keyword>
<keyword evidence="10 12" id="KW-0472">Membrane</keyword>
<comment type="function">
    <text evidence="1">Part of the ABC transporter complex LptBFG involved in the translocation of lipopolysaccharide (LPS) from the inner membrane to the outer membrane.</text>
</comment>
<dbReference type="NCBIfam" id="TIGR04407">
    <property type="entry name" value="LptF_YjgP"/>
    <property type="match status" value="1"/>
</dbReference>
<dbReference type="InterPro" id="IPR030922">
    <property type="entry name" value="LptF"/>
</dbReference>
<comment type="subcellular location">
    <subcellularLocation>
        <location evidence="2">Cell inner membrane</location>
        <topology evidence="2">Multi-pass membrane protein</topology>
    </subcellularLocation>
</comment>
<feature type="transmembrane region" description="Helical" evidence="12">
    <location>
        <begin position="327"/>
        <end position="347"/>
    </location>
</feature>
<dbReference type="EMBL" id="VYXP01000006">
    <property type="protein sequence ID" value="KAA9130788.1"/>
    <property type="molecule type" value="Genomic_DNA"/>
</dbReference>
<evidence type="ECO:0000256" key="2">
    <source>
        <dbReference type="ARBA" id="ARBA00004429"/>
    </source>
</evidence>
<protein>
    <recommendedName>
        <fullName evidence="4">Lipopolysaccharide export system permease protein LptF</fullName>
    </recommendedName>
</protein>
<dbReference type="GO" id="GO:0043190">
    <property type="term" value="C:ATP-binding cassette (ABC) transporter complex"/>
    <property type="evidence" value="ECO:0007669"/>
    <property type="project" value="InterPro"/>
</dbReference>
<evidence type="ECO:0000256" key="12">
    <source>
        <dbReference type="SAM" id="Phobius"/>
    </source>
</evidence>
<accession>A0A5N0T7S7</accession>
<dbReference type="Proteomes" id="UP000325372">
    <property type="component" value="Unassembled WGS sequence"/>
</dbReference>
<evidence type="ECO:0000256" key="4">
    <source>
        <dbReference type="ARBA" id="ARBA00014213"/>
    </source>
</evidence>
<evidence type="ECO:0000256" key="3">
    <source>
        <dbReference type="ARBA" id="ARBA00007725"/>
    </source>
</evidence>
<evidence type="ECO:0000256" key="9">
    <source>
        <dbReference type="ARBA" id="ARBA00022989"/>
    </source>
</evidence>
<feature type="transmembrane region" description="Helical" evidence="12">
    <location>
        <begin position="99"/>
        <end position="122"/>
    </location>
</feature>
<evidence type="ECO:0000256" key="8">
    <source>
        <dbReference type="ARBA" id="ARBA00022692"/>
    </source>
</evidence>
<evidence type="ECO:0000313" key="14">
    <source>
        <dbReference type="Proteomes" id="UP000325372"/>
    </source>
</evidence>
<dbReference type="PANTHER" id="PTHR33529:SF7">
    <property type="entry name" value="LIPOPOLYSACCHARIDE EXPORT SYSTEM PERMEASE PROTEIN LPTF"/>
    <property type="match status" value="1"/>
</dbReference>
<proteinExistence type="inferred from homology"/>
<comment type="subunit">
    <text evidence="11">Component of the lipopolysaccharide transport and assembly complex. The LptBFG transporter is composed of two ATP-binding proteins (LptB) and two transmembrane proteins (LptF and LptG).</text>
</comment>
<feature type="transmembrane region" description="Helical" evidence="12">
    <location>
        <begin position="12"/>
        <end position="32"/>
    </location>
</feature>
<dbReference type="Pfam" id="PF03739">
    <property type="entry name" value="LptF_LptG"/>
    <property type="match status" value="1"/>
</dbReference>
<comment type="similarity">
    <text evidence="3">Belongs to the LptF/LptG family.</text>
</comment>
<keyword evidence="14" id="KW-1185">Reference proteome</keyword>